<comment type="subcellular location">
    <subcellularLocation>
        <location evidence="1">Membrane</location>
        <topology evidence="1">Multi-pass membrane protein</topology>
    </subcellularLocation>
</comment>
<evidence type="ECO:0000313" key="5">
    <source>
        <dbReference type="Proteomes" id="UP001165083"/>
    </source>
</evidence>
<keyword evidence="3" id="KW-0472">Membrane</keyword>
<dbReference type="InterPro" id="IPR023395">
    <property type="entry name" value="MCP_dom_sf"/>
</dbReference>
<dbReference type="OrthoDB" id="193856at2759"/>
<dbReference type="AlphaFoldDB" id="A0A9W6WI31"/>
<evidence type="ECO:0000313" key="4">
    <source>
        <dbReference type="EMBL" id="GMF13863.1"/>
    </source>
</evidence>
<dbReference type="Proteomes" id="UP001165083">
    <property type="component" value="Unassembled WGS sequence"/>
</dbReference>
<dbReference type="GO" id="GO:0016020">
    <property type="term" value="C:membrane"/>
    <property type="evidence" value="ECO:0007669"/>
    <property type="project" value="UniProtKB-SubCell"/>
</dbReference>
<accession>A0A9W6WI31</accession>
<evidence type="ECO:0000256" key="3">
    <source>
        <dbReference type="ARBA" id="ARBA00023136"/>
    </source>
</evidence>
<comment type="caution">
    <text evidence="4">The sequence shown here is derived from an EMBL/GenBank/DDBJ whole genome shotgun (WGS) entry which is preliminary data.</text>
</comment>
<keyword evidence="2" id="KW-0812">Transmembrane</keyword>
<sequence>MEGDTQALILAAGCFMGIGIPFEGGAPGLAGYALCSSVVSDKVALMLDMKGDDKVQMVAKGGVTSIFTSTVCVNLKTKETIGSNSVLLSADQYPTREYQVQAPISTWPVGQGGNELGGMCDETGANCTHCKCTHVDFRGPLQCMAKILEREGVKGLFRGYSTMLLRDVSGSVVAVGGVQVVDSAINDPSGEIDVSRIMLMSSSLFAFCGLAYPTDVVRKRRRASAAST</sequence>
<evidence type="ECO:0000256" key="1">
    <source>
        <dbReference type="ARBA" id="ARBA00004141"/>
    </source>
</evidence>
<gene>
    <name evidence="4" type="ORF">Plil01_000429300</name>
</gene>
<keyword evidence="5" id="KW-1185">Reference proteome</keyword>
<dbReference type="SUPFAM" id="SSF103506">
    <property type="entry name" value="Mitochondrial carrier"/>
    <property type="match status" value="1"/>
</dbReference>
<dbReference type="Pfam" id="PF00153">
    <property type="entry name" value="Mito_carr"/>
    <property type="match status" value="1"/>
</dbReference>
<name>A0A9W6WI31_9STRA</name>
<reference evidence="4" key="1">
    <citation type="submission" date="2023-04" db="EMBL/GenBank/DDBJ databases">
        <title>Phytophthora lilii NBRC 32176.</title>
        <authorList>
            <person name="Ichikawa N."/>
            <person name="Sato H."/>
            <person name="Tonouchi N."/>
        </authorList>
    </citation>
    <scope>NUCLEOTIDE SEQUENCE</scope>
    <source>
        <strain evidence="4">NBRC 32176</strain>
    </source>
</reference>
<evidence type="ECO:0000256" key="2">
    <source>
        <dbReference type="ARBA" id="ARBA00022692"/>
    </source>
</evidence>
<dbReference type="Gene3D" id="1.50.40.10">
    <property type="entry name" value="Mitochondrial carrier domain"/>
    <property type="match status" value="1"/>
</dbReference>
<protein>
    <submittedName>
        <fullName evidence="4">Unnamed protein product</fullName>
    </submittedName>
</protein>
<proteinExistence type="predicted"/>
<organism evidence="4 5">
    <name type="scientific">Phytophthora lilii</name>
    <dbReference type="NCBI Taxonomy" id="2077276"/>
    <lineage>
        <taxon>Eukaryota</taxon>
        <taxon>Sar</taxon>
        <taxon>Stramenopiles</taxon>
        <taxon>Oomycota</taxon>
        <taxon>Peronosporomycetes</taxon>
        <taxon>Peronosporales</taxon>
        <taxon>Peronosporaceae</taxon>
        <taxon>Phytophthora</taxon>
    </lineage>
</organism>
<dbReference type="EMBL" id="BSXW01000174">
    <property type="protein sequence ID" value="GMF13863.1"/>
    <property type="molecule type" value="Genomic_DNA"/>
</dbReference>
<dbReference type="InterPro" id="IPR018108">
    <property type="entry name" value="MCP_transmembrane"/>
</dbReference>